<gene>
    <name evidence="2" type="ORF">ACG33_11920</name>
</gene>
<dbReference type="PANTHER" id="PTHR37946">
    <property type="entry name" value="SLL1969 PROTEIN"/>
    <property type="match status" value="1"/>
</dbReference>
<organism evidence="2 3">
    <name type="scientific">Steroidobacter denitrificans</name>
    <dbReference type="NCBI Taxonomy" id="465721"/>
    <lineage>
        <taxon>Bacteria</taxon>
        <taxon>Pseudomonadati</taxon>
        <taxon>Pseudomonadota</taxon>
        <taxon>Gammaproteobacteria</taxon>
        <taxon>Steroidobacterales</taxon>
        <taxon>Steroidobacteraceae</taxon>
        <taxon>Steroidobacter</taxon>
    </lineage>
</organism>
<evidence type="ECO:0000313" key="3">
    <source>
        <dbReference type="Proteomes" id="UP000070250"/>
    </source>
</evidence>
<name>A0A127FDH1_STEDE</name>
<dbReference type="RefSeq" id="WP_066921471.1">
    <property type="nucleotide sequence ID" value="NZ_CP011971.1"/>
</dbReference>
<dbReference type="AlphaFoldDB" id="A0A127FDH1"/>
<dbReference type="EMBL" id="CP011971">
    <property type="protein sequence ID" value="AMN47790.1"/>
    <property type="molecule type" value="Genomic_DNA"/>
</dbReference>
<dbReference type="SUPFAM" id="SSF53474">
    <property type="entry name" value="alpha/beta-Hydrolases"/>
    <property type="match status" value="1"/>
</dbReference>
<protein>
    <recommendedName>
        <fullName evidence="1">AB hydrolase-1 domain-containing protein</fullName>
    </recommendedName>
</protein>
<dbReference type="InterPro" id="IPR029058">
    <property type="entry name" value="AB_hydrolase_fold"/>
</dbReference>
<dbReference type="KEGG" id="sdf:ACG33_11920"/>
<dbReference type="PANTHER" id="PTHR37946:SF1">
    <property type="entry name" value="SLL1969 PROTEIN"/>
    <property type="match status" value="1"/>
</dbReference>
<dbReference type="Pfam" id="PF12697">
    <property type="entry name" value="Abhydrolase_6"/>
    <property type="match status" value="1"/>
</dbReference>
<proteinExistence type="predicted"/>
<dbReference type="Gene3D" id="3.40.50.1820">
    <property type="entry name" value="alpha/beta hydrolase"/>
    <property type="match status" value="1"/>
</dbReference>
<dbReference type="OrthoDB" id="489469at2"/>
<reference evidence="2 3" key="1">
    <citation type="submission" date="2015-06" db="EMBL/GenBank/DDBJ databases">
        <title>A Comprehensive Approach to Explore the Metabolic and Phylogenetic Diversity of Bacterial Steroid Degradation in the Environment: Testosterone as an Example.</title>
        <authorList>
            <person name="Yang F.-C."/>
            <person name="Chen Y.-L."/>
            <person name="Yu C.-P."/>
            <person name="Tang S.-L."/>
            <person name="Wang P.-H."/>
            <person name="Ismail W."/>
            <person name="Wang C.-H."/>
            <person name="Yang C.-Y."/>
            <person name="Chiang Y.-R."/>
        </authorList>
    </citation>
    <scope>NUCLEOTIDE SEQUENCE [LARGE SCALE GENOMIC DNA]</scope>
    <source>
        <strain evidence="2 3">DSM 18526</strain>
    </source>
</reference>
<dbReference type="InterPro" id="IPR000073">
    <property type="entry name" value="AB_hydrolase_1"/>
</dbReference>
<dbReference type="Proteomes" id="UP000070250">
    <property type="component" value="Chromosome"/>
</dbReference>
<dbReference type="STRING" id="465721.ACG33_11920"/>
<accession>A0A127FDH1</accession>
<sequence length="224" mass="24442">MSSVIGAVQAGGDARPLVILVHGLWMSGLELGIIKRRLEAGQLRAVIFSYPTLRGSMREHARSLLRFARAQRAQTLHFIGHSLGGLVILRALESEDLTPGRVVLMGTPSQGSRAAREIARRLPFGRRILGPALYQECIEPADIPPRQWSGHREVGVIAGSMRLGLGRLFAGLEGEHDGTVRVEETRLPGAKDHIVIATSHTGMLLSAEALQQAVHFLRMGTFQR</sequence>
<keyword evidence="3" id="KW-1185">Reference proteome</keyword>
<evidence type="ECO:0000259" key="1">
    <source>
        <dbReference type="Pfam" id="PF12697"/>
    </source>
</evidence>
<feature type="domain" description="AB hydrolase-1" evidence="1">
    <location>
        <begin position="18"/>
        <end position="149"/>
    </location>
</feature>
<evidence type="ECO:0000313" key="2">
    <source>
        <dbReference type="EMBL" id="AMN47790.1"/>
    </source>
</evidence>